<feature type="domain" description="Auxiliary Activity family 9 catalytic" evidence="5">
    <location>
        <begin position="80"/>
        <end position="273"/>
    </location>
</feature>
<dbReference type="CDD" id="cd22191">
    <property type="entry name" value="DPBB_RlpA_EXP_N-like"/>
    <property type="match status" value="1"/>
</dbReference>
<dbReference type="OrthoDB" id="2110522at2759"/>
<dbReference type="InterPro" id="IPR036908">
    <property type="entry name" value="RlpA-like_sf"/>
</dbReference>
<dbReference type="PANTHER" id="PTHR33353:SF32">
    <property type="entry name" value="ENDO-BETA-1,4-GLUCANASE D"/>
    <property type="match status" value="1"/>
</dbReference>
<keyword evidence="7" id="KW-1185">Reference proteome</keyword>
<dbReference type="SUPFAM" id="SSF50685">
    <property type="entry name" value="Barwin-like endoglucanases"/>
    <property type="match status" value="1"/>
</dbReference>
<dbReference type="Pfam" id="PF03443">
    <property type="entry name" value="AA9"/>
    <property type="match status" value="1"/>
</dbReference>
<evidence type="ECO:0000256" key="2">
    <source>
        <dbReference type="RuleBase" id="RU368122"/>
    </source>
</evidence>
<keyword evidence="2" id="KW-0136">Cellulose degradation</keyword>
<dbReference type="InterPro" id="IPR005103">
    <property type="entry name" value="AA9_LPMO"/>
</dbReference>
<keyword evidence="4" id="KW-0812">Transmembrane</keyword>
<dbReference type="GO" id="GO:0030245">
    <property type="term" value="P:cellulose catabolic process"/>
    <property type="evidence" value="ECO:0007669"/>
    <property type="project" value="UniProtKB-UniRule"/>
</dbReference>
<feature type="region of interest" description="Disordered" evidence="3">
    <location>
        <begin position="410"/>
        <end position="442"/>
    </location>
</feature>
<evidence type="ECO:0000313" key="6">
    <source>
        <dbReference type="EMBL" id="KXS19366.1"/>
    </source>
</evidence>
<sequence>MHWMPIGHSESVLGWGREYWEPWMSHMVSWQPLNRHQSTRRARFTAWSMALAIVGLVLVVQGAVAGPVLFAANTPTKQGAMCVRQTFPTAGNTVNSAIRDLTSQDLVCGWGATTAAKEVCSVNAGDTIGLVFGNQMPGDNIIATADVGPCEIYMQQTQSAQVAPSSAGWFKVFENTFTTANGWCTVSLIGTGGVLSVTLPPNLPIGSYKLRAEISSVRTADVLFTQNAQRGIQFFVFCLDVMVTNGPASGTFQPMVNIPGYLTGTSPGVIYDPRMGHGANNVNVGMDFPNPFGPAVATIAATGAPVAAAPAPAVPVPPPLPAPSPSPKVTPGAMDMPTMSTSALTMPTGGMTPIGGNVPPAIAPPPVRIPTQPDGPTTAPLNPLDQAPNVLPLPVGIGLPPPAVAPAPSLAVPAPQPAPSPAPSSMLMPSPTPAPTSAATFPTPSPAAVVPAPAMGAPPVMASTPTSPVAPPTVQSPTPWNLWNDTVWSGLGVCSHQNITLENNCITGTCNIPFFRDELVAALSTQDMPNNDFCGHRVVMMNYNSGKVVSAKVVDSCTECRQGSLKLSAPVCDLLGALSDTRIAWKIGNQWNVIP</sequence>
<organism evidence="6 7">
    <name type="scientific">Gonapodya prolifera (strain JEL478)</name>
    <name type="common">Monoblepharis prolifera</name>
    <dbReference type="NCBI Taxonomy" id="1344416"/>
    <lineage>
        <taxon>Eukaryota</taxon>
        <taxon>Fungi</taxon>
        <taxon>Fungi incertae sedis</taxon>
        <taxon>Chytridiomycota</taxon>
        <taxon>Chytridiomycota incertae sedis</taxon>
        <taxon>Monoblepharidomycetes</taxon>
        <taxon>Monoblepharidales</taxon>
        <taxon>Gonapodyaceae</taxon>
        <taxon>Gonapodya</taxon>
    </lineage>
</organism>
<keyword evidence="2" id="KW-0964">Secreted</keyword>
<feature type="transmembrane region" description="Helical" evidence="4">
    <location>
        <begin position="44"/>
        <end position="72"/>
    </location>
</feature>
<gene>
    <name evidence="6" type="ORF">M427DRAFT_448680</name>
</gene>
<proteinExistence type="predicted"/>
<evidence type="ECO:0000313" key="7">
    <source>
        <dbReference type="Proteomes" id="UP000070544"/>
    </source>
</evidence>
<dbReference type="EC" id="1.14.99.56" evidence="2"/>
<protein>
    <recommendedName>
        <fullName evidence="2">AA9 family lytic polysaccharide monooxygenase</fullName>
        <ecNumber evidence="2">1.14.99.56</ecNumber>
    </recommendedName>
    <alternativeName>
        <fullName evidence="2">Endo-beta-1,4-glucanase</fullName>
    </alternativeName>
    <alternativeName>
        <fullName evidence="2">Glycosyl hydrolase 61 family protein</fullName>
    </alternativeName>
</protein>
<accession>A0A139ARJ1</accession>
<dbReference type="PANTHER" id="PTHR33353">
    <property type="entry name" value="PUTATIVE (AFU_ORTHOLOGUE AFUA_1G12560)-RELATED"/>
    <property type="match status" value="1"/>
</dbReference>
<name>A0A139ARJ1_GONPJ</name>
<keyword evidence="4" id="KW-0472">Membrane</keyword>
<dbReference type="EMBL" id="KQ965738">
    <property type="protein sequence ID" value="KXS19366.1"/>
    <property type="molecule type" value="Genomic_DNA"/>
</dbReference>
<dbReference type="STRING" id="1344416.A0A139ARJ1"/>
<dbReference type="GO" id="GO:0008810">
    <property type="term" value="F:cellulase activity"/>
    <property type="evidence" value="ECO:0007669"/>
    <property type="project" value="UniProtKB-UniRule"/>
</dbReference>
<dbReference type="GO" id="GO:0030248">
    <property type="term" value="F:cellulose binding"/>
    <property type="evidence" value="ECO:0007669"/>
    <property type="project" value="UniProtKB-UniRule"/>
</dbReference>
<comment type="function">
    <text evidence="2">Lytic polysaccharide monooxygenase (LMPO) that depolymerizes crystalline and amorphous polysaccharides via the oxidation of scissile alpha- or beta-(1-4)-glycosidic bonds, yielding C1 and/or C4 oxidation products. Catalysis by LPMOs requires the reduction of the active-site copper from Cu(II) to Cu(I) by a reducing agent and H(2)O(2) or O(2) as a cosubstrate.</text>
</comment>
<keyword evidence="2" id="KW-0119">Carbohydrate metabolism</keyword>
<comment type="subcellular location">
    <subcellularLocation>
        <location evidence="2">Secreted</location>
    </subcellularLocation>
</comment>
<dbReference type="Gene3D" id="2.70.50.70">
    <property type="match status" value="1"/>
</dbReference>
<keyword evidence="2" id="KW-0624">Polysaccharide degradation</keyword>
<dbReference type="Proteomes" id="UP000070544">
    <property type="component" value="Unassembled WGS sequence"/>
</dbReference>
<evidence type="ECO:0000259" key="5">
    <source>
        <dbReference type="Pfam" id="PF03443"/>
    </source>
</evidence>
<evidence type="ECO:0000256" key="4">
    <source>
        <dbReference type="SAM" id="Phobius"/>
    </source>
</evidence>
<comment type="domain">
    <text evidence="2">Has a modular structure: an endo-beta-1,4-glucanase catalytic module at the N-terminus, a linker rich in serines and threonines, and a C-terminal carbohydrate-binding module (CBM).</text>
</comment>
<evidence type="ECO:0000256" key="3">
    <source>
        <dbReference type="SAM" id="MobiDB-lite"/>
    </source>
</evidence>
<keyword evidence="1 2" id="KW-1015">Disulfide bond</keyword>
<reference evidence="6 7" key="1">
    <citation type="journal article" date="2015" name="Genome Biol. Evol.">
        <title>Phylogenomic analyses indicate that early fungi evolved digesting cell walls of algal ancestors of land plants.</title>
        <authorList>
            <person name="Chang Y."/>
            <person name="Wang S."/>
            <person name="Sekimoto S."/>
            <person name="Aerts A.L."/>
            <person name="Choi C."/>
            <person name="Clum A."/>
            <person name="LaButti K.M."/>
            <person name="Lindquist E.A."/>
            <person name="Yee Ngan C."/>
            <person name="Ohm R.A."/>
            <person name="Salamov A.A."/>
            <person name="Grigoriev I.V."/>
            <person name="Spatafora J.W."/>
            <person name="Berbee M.L."/>
        </authorList>
    </citation>
    <scope>NUCLEOTIDE SEQUENCE [LARGE SCALE GENOMIC DNA]</scope>
    <source>
        <strain evidence="6 7">JEL478</strain>
    </source>
</reference>
<dbReference type="InterPro" id="IPR049892">
    <property type="entry name" value="AA9"/>
</dbReference>
<keyword evidence="4" id="KW-1133">Transmembrane helix</keyword>
<evidence type="ECO:0000256" key="1">
    <source>
        <dbReference type="ARBA" id="ARBA00023157"/>
    </source>
</evidence>
<comment type="catalytic activity">
    <reaction evidence="2">
        <text>[(1-&gt;4)-beta-D-glucosyl]n+m + reduced acceptor + O2 = 4-dehydro-beta-D-glucosyl-[(1-&gt;4)-beta-D-glucosyl]n-1 + [(1-&gt;4)-beta-D-glucosyl]m + acceptor + H2O.</text>
        <dbReference type="EC" id="1.14.99.56"/>
    </reaction>
</comment>
<feature type="compositionally biased region" description="Low complexity" evidence="3">
    <location>
        <begin position="423"/>
        <end position="442"/>
    </location>
</feature>
<dbReference type="GO" id="GO:0005576">
    <property type="term" value="C:extracellular region"/>
    <property type="evidence" value="ECO:0007669"/>
    <property type="project" value="UniProtKB-SubCell"/>
</dbReference>
<dbReference type="Gene3D" id="2.40.40.10">
    <property type="entry name" value="RlpA-like domain"/>
    <property type="match status" value="1"/>
</dbReference>
<dbReference type="AlphaFoldDB" id="A0A139ARJ1"/>